<evidence type="ECO:0000313" key="1">
    <source>
        <dbReference type="EMBL" id="KAJ2973293.1"/>
    </source>
</evidence>
<accession>A0ACC1N4B8</accession>
<organism evidence="1 2">
    <name type="scientific">Trametes sanguinea</name>
    <dbReference type="NCBI Taxonomy" id="158606"/>
    <lineage>
        <taxon>Eukaryota</taxon>
        <taxon>Fungi</taxon>
        <taxon>Dikarya</taxon>
        <taxon>Basidiomycota</taxon>
        <taxon>Agaricomycotina</taxon>
        <taxon>Agaricomycetes</taxon>
        <taxon>Polyporales</taxon>
        <taxon>Polyporaceae</taxon>
        <taxon>Trametes</taxon>
    </lineage>
</organism>
<comment type="caution">
    <text evidence="1">The sequence shown here is derived from an EMBL/GenBank/DDBJ whole genome shotgun (WGS) entry which is preliminary data.</text>
</comment>
<dbReference type="Proteomes" id="UP001144978">
    <property type="component" value="Unassembled WGS sequence"/>
</dbReference>
<keyword evidence="2" id="KW-1185">Reference proteome</keyword>
<gene>
    <name evidence="1" type="ORF">NUW54_g12091</name>
</gene>
<name>A0ACC1N4B8_9APHY</name>
<reference evidence="1" key="1">
    <citation type="submission" date="2022-08" db="EMBL/GenBank/DDBJ databases">
        <title>Genome Sequence of Pycnoporus sanguineus.</title>
        <authorList>
            <person name="Buettner E."/>
        </authorList>
    </citation>
    <scope>NUCLEOTIDE SEQUENCE</scope>
    <source>
        <strain evidence="1">CG-C14</strain>
    </source>
</reference>
<protein>
    <submittedName>
        <fullName evidence="1">Uncharacterized protein</fullName>
    </submittedName>
</protein>
<evidence type="ECO:0000313" key="2">
    <source>
        <dbReference type="Proteomes" id="UP001144978"/>
    </source>
</evidence>
<sequence length="135" mass="14713">MATSSSTSDADAFPLPLAIAIVDRSVTIRGSPSPKRPPPRPQPLSDKAQQRLIRQAVIQAELEAEEREALRMTAEELKILQDSVASVKAEFLDLDGLSWDTPAARELLEQWHAEQAARQRAKSPDAAGEALAHLP</sequence>
<dbReference type="EMBL" id="JANSHE010005000">
    <property type="protein sequence ID" value="KAJ2973293.1"/>
    <property type="molecule type" value="Genomic_DNA"/>
</dbReference>
<proteinExistence type="predicted"/>